<organism evidence="2 3">
    <name type="scientific">Favolaschia claudopus</name>
    <dbReference type="NCBI Taxonomy" id="2862362"/>
    <lineage>
        <taxon>Eukaryota</taxon>
        <taxon>Fungi</taxon>
        <taxon>Dikarya</taxon>
        <taxon>Basidiomycota</taxon>
        <taxon>Agaricomycotina</taxon>
        <taxon>Agaricomycetes</taxon>
        <taxon>Agaricomycetidae</taxon>
        <taxon>Agaricales</taxon>
        <taxon>Marasmiineae</taxon>
        <taxon>Mycenaceae</taxon>
        <taxon>Favolaschia</taxon>
    </lineage>
</organism>
<keyword evidence="1" id="KW-0732">Signal</keyword>
<feature type="signal peptide" evidence="1">
    <location>
        <begin position="1"/>
        <end position="20"/>
    </location>
</feature>
<evidence type="ECO:0000313" key="2">
    <source>
        <dbReference type="EMBL" id="KAK7016942.1"/>
    </source>
</evidence>
<dbReference type="AlphaFoldDB" id="A0AAW0ATQ5"/>
<dbReference type="EMBL" id="JAWWNJ010000049">
    <property type="protein sequence ID" value="KAK7016942.1"/>
    <property type="molecule type" value="Genomic_DNA"/>
</dbReference>
<keyword evidence="3" id="KW-1185">Reference proteome</keyword>
<feature type="chain" id="PRO_5043956663" evidence="1">
    <location>
        <begin position="21"/>
        <end position="225"/>
    </location>
</feature>
<protein>
    <submittedName>
        <fullName evidence="2">Fruit-body specific protein a</fullName>
    </submittedName>
</protein>
<proteinExistence type="predicted"/>
<comment type="caution">
    <text evidence="2">The sequence shown here is derived from an EMBL/GenBank/DDBJ whole genome shotgun (WGS) entry which is preliminary data.</text>
</comment>
<name>A0AAW0ATQ5_9AGAR</name>
<gene>
    <name evidence="2" type="ORF">R3P38DRAFT_3562717</name>
</gene>
<evidence type="ECO:0000256" key="1">
    <source>
        <dbReference type="SAM" id="SignalP"/>
    </source>
</evidence>
<dbReference type="Proteomes" id="UP001362999">
    <property type="component" value="Unassembled WGS sequence"/>
</dbReference>
<evidence type="ECO:0000313" key="3">
    <source>
        <dbReference type="Proteomes" id="UP001362999"/>
    </source>
</evidence>
<sequence>MHFNILLSALYLFTVGVSAAAPSAGSKASQSVGSLNAGNNYGAPIPPWQPGAQPGWYYGNPQKAPSGLICLVDNVRSFLPLLPLRMALPQRPRAHPQLVLHLLRMALPRPHPPPPPPPPGYTYTYDNFTCATEVWPISYYISFGKVETMEGNSLFPPSSKKMRAQINAYHDNNAGAGKDFTELLTCSLFKIVTDKKNATNCGGQQQQNKPVGTTFITDSYGLKRT</sequence>
<accession>A0AAW0ATQ5</accession>
<reference evidence="2 3" key="1">
    <citation type="journal article" date="2024" name="J Genomics">
        <title>Draft genome sequencing and assembly of Favolaschia claudopus CIRM-BRFM 2984 isolated from oak limbs.</title>
        <authorList>
            <person name="Navarro D."/>
            <person name="Drula E."/>
            <person name="Chaduli D."/>
            <person name="Cazenave R."/>
            <person name="Ahrendt S."/>
            <person name="Wang J."/>
            <person name="Lipzen A."/>
            <person name="Daum C."/>
            <person name="Barry K."/>
            <person name="Grigoriev I.V."/>
            <person name="Favel A."/>
            <person name="Rosso M.N."/>
            <person name="Martin F."/>
        </authorList>
    </citation>
    <scope>NUCLEOTIDE SEQUENCE [LARGE SCALE GENOMIC DNA]</scope>
    <source>
        <strain evidence="2 3">CIRM-BRFM 2984</strain>
    </source>
</reference>